<evidence type="ECO:0000256" key="2">
    <source>
        <dbReference type="ARBA" id="ARBA00022833"/>
    </source>
</evidence>
<feature type="domain" description="Zn(2)-C6 fungal-type" evidence="7">
    <location>
        <begin position="9"/>
        <end position="39"/>
    </location>
</feature>
<evidence type="ECO:0000313" key="9">
    <source>
        <dbReference type="Proteomes" id="UP001149954"/>
    </source>
</evidence>
<reference evidence="8" key="1">
    <citation type="submission" date="2022-12" db="EMBL/GenBank/DDBJ databases">
        <authorList>
            <person name="Petersen C."/>
        </authorList>
    </citation>
    <scope>NUCLEOTIDE SEQUENCE</scope>
    <source>
        <strain evidence="8">IBT 29495</strain>
    </source>
</reference>
<name>A0A9X0C8Y7_9EURO</name>
<dbReference type="PROSITE" id="PS00463">
    <property type="entry name" value="ZN2_CY6_FUNGAL_1"/>
    <property type="match status" value="1"/>
</dbReference>
<evidence type="ECO:0000256" key="1">
    <source>
        <dbReference type="ARBA" id="ARBA00022723"/>
    </source>
</evidence>
<evidence type="ECO:0000259" key="7">
    <source>
        <dbReference type="PROSITE" id="PS50048"/>
    </source>
</evidence>
<comment type="caution">
    <text evidence="8">The sequence shown here is derived from an EMBL/GenBank/DDBJ whole genome shotgun (WGS) entry which is preliminary data.</text>
</comment>
<dbReference type="InterPro" id="IPR036864">
    <property type="entry name" value="Zn2-C6_fun-type_DNA-bd_sf"/>
</dbReference>
<dbReference type="SUPFAM" id="SSF57701">
    <property type="entry name" value="Zn2/Cys6 DNA-binding domain"/>
    <property type="match status" value="1"/>
</dbReference>
<dbReference type="GO" id="GO:0003677">
    <property type="term" value="F:DNA binding"/>
    <property type="evidence" value="ECO:0007669"/>
    <property type="project" value="UniProtKB-KW"/>
</dbReference>
<keyword evidence="6" id="KW-0539">Nucleus</keyword>
<dbReference type="Proteomes" id="UP001149954">
    <property type="component" value="Unassembled WGS sequence"/>
</dbReference>
<keyword evidence="2" id="KW-0862">Zinc</keyword>
<dbReference type="SMART" id="SM00066">
    <property type="entry name" value="GAL4"/>
    <property type="match status" value="1"/>
</dbReference>
<keyword evidence="1" id="KW-0479">Metal-binding</keyword>
<accession>A0A9X0C8Y7</accession>
<keyword evidence="5" id="KW-0804">Transcription</keyword>
<evidence type="ECO:0000313" key="8">
    <source>
        <dbReference type="EMBL" id="KAJ5513381.1"/>
    </source>
</evidence>
<dbReference type="AlphaFoldDB" id="A0A9X0C8Y7"/>
<evidence type="ECO:0000256" key="3">
    <source>
        <dbReference type="ARBA" id="ARBA00023015"/>
    </source>
</evidence>
<evidence type="ECO:0000256" key="4">
    <source>
        <dbReference type="ARBA" id="ARBA00023125"/>
    </source>
</evidence>
<evidence type="ECO:0000256" key="5">
    <source>
        <dbReference type="ARBA" id="ARBA00023163"/>
    </source>
</evidence>
<dbReference type="Pfam" id="PF00172">
    <property type="entry name" value="Zn_clus"/>
    <property type="match status" value="1"/>
</dbReference>
<dbReference type="PANTHER" id="PTHR36206">
    <property type="entry name" value="ASPERCRYPTIN BIOSYNTHESIS CLUSTER-SPECIFIC TRANSCRIPTION REGULATOR ATNN-RELATED"/>
    <property type="match status" value="1"/>
</dbReference>
<gene>
    <name evidence="8" type="ORF">N7463_002933</name>
</gene>
<dbReference type="OrthoDB" id="2593732at2759"/>
<reference evidence="8" key="2">
    <citation type="journal article" date="2023" name="IMA Fungus">
        <title>Comparative genomic study of the Penicillium genus elucidates a diverse pangenome and 15 lateral gene transfer events.</title>
        <authorList>
            <person name="Petersen C."/>
            <person name="Sorensen T."/>
            <person name="Nielsen M.R."/>
            <person name="Sondergaard T.E."/>
            <person name="Sorensen J.L."/>
            <person name="Fitzpatrick D.A."/>
            <person name="Frisvad J.C."/>
            <person name="Nielsen K.L."/>
        </authorList>
    </citation>
    <scope>NUCLEOTIDE SEQUENCE</scope>
    <source>
        <strain evidence="8">IBT 29495</strain>
    </source>
</reference>
<keyword evidence="4" id="KW-0238">DNA-binding</keyword>
<dbReference type="CDD" id="cd00067">
    <property type="entry name" value="GAL4"/>
    <property type="match status" value="1"/>
</dbReference>
<keyword evidence="3" id="KW-0805">Transcription regulation</keyword>
<dbReference type="GO" id="GO:0000981">
    <property type="term" value="F:DNA-binding transcription factor activity, RNA polymerase II-specific"/>
    <property type="evidence" value="ECO:0007669"/>
    <property type="project" value="InterPro"/>
</dbReference>
<evidence type="ECO:0000256" key="6">
    <source>
        <dbReference type="ARBA" id="ARBA00023242"/>
    </source>
</evidence>
<dbReference type="PANTHER" id="PTHR36206:SF13">
    <property type="entry name" value="TRANSCRIPTIONAL REGULATORY PROTEIN MOC3"/>
    <property type="match status" value="1"/>
</dbReference>
<dbReference type="GO" id="GO:0008270">
    <property type="term" value="F:zinc ion binding"/>
    <property type="evidence" value="ECO:0007669"/>
    <property type="project" value="InterPro"/>
</dbReference>
<dbReference type="EMBL" id="JAPWDS010000002">
    <property type="protein sequence ID" value="KAJ5513381.1"/>
    <property type="molecule type" value="Genomic_DNA"/>
</dbReference>
<dbReference type="InterPro" id="IPR001138">
    <property type="entry name" value="Zn2Cys6_DnaBD"/>
</dbReference>
<dbReference type="PROSITE" id="PS50048">
    <property type="entry name" value="ZN2_CY6_FUNGAL_2"/>
    <property type="match status" value="1"/>
</dbReference>
<protein>
    <recommendedName>
        <fullName evidence="7">Zn(2)-C6 fungal-type domain-containing protein</fullName>
    </recommendedName>
</protein>
<dbReference type="Gene3D" id="4.10.240.10">
    <property type="entry name" value="Zn(2)-C6 fungal-type DNA-binding domain"/>
    <property type="match status" value="1"/>
</dbReference>
<sequence length="310" mass="34690">MPGVPSSRACEGCRQQKKKCDELKPKCSRCIRVEIPCVNNGAQRFRFRYLQVTTSKPAEHPSARSAIVVTSTAAYKANDSQPRVSNTKAKRARHISVIELSRPQNTPILGLQTVANPIPPLPDKSPKELRSFHFFVDVTAPTLGDAFDSIFWKAEIPRACYLDGAIWHAIISLASAHESAVSTRPAGTSTTPSNLHTLMHYNLAVQNLLKSYSPHGWWRVLILSILFTSICCVENKYAEAQMHFKYGYKLICDISTPEHHDPRGSLPDERVPNWSRLRSRVPIPVSVDSLRSMVEAFERQCRALDAAKSQ</sequence>
<dbReference type="InterPro" id="IPR052360">
    <property type="entry name" value="Transcr_Regulatory_Proteins"/>
</dbReference>
<proteinExistence type="predicted"/>
<keyword evidence="9" id="KW-1185">Reference proteome</keyword>
<organism evidence="8 9">
    <name type="scientific">Penicillium fimorum</name>
    <dbReference type="NCBI Taxonomy" id="1882269"/>
    <lineage>
        <taxon>Eukaryota</taxon>
        <taxon>Fungi</taxon>
        <taxon>Dikarya</taxon>
        <taxon>Ascomycota</taxon>
        <taxon>Pezizomycotina</taxon>
        <taxon>Eurotiomycetes</taxon>
        <taxon>Eurotiomycetidae</taxon>
        <taxon>Eurotiales</taxon>
        <taxon>Aspergillaceae</taxon>
        <taxon>Penicillium</taxon>
    </lineage>
</organism>